<name>A0A0F9SSY0_9ZZZZ</name>
<gene>
    <name evidence="1" type="ORF">LCGC14_0479120</name>
</gene>
<evidence type="ECO:0000313" key="1">
    <source>
        <dbReference type="EMBL" id="KKN65687.1"/>
    </source>
</evidence>
<proteinExistence type="predicted"/>
<reference evidence="1" key="1">
    <citation type="journal article" date="2015" name="Nature">
        <title>Complex archaea that bridge the gap between prokaryotes and eukaryotes.</title>
        <authorList>
            <person name="Spang A."/>
            <person name="Saw J.H."/>
            <person name="Jorgensen S.L."/>
            <person name="Zaremba-Niedzwiedzka K."/>
            <person name="Martijn J."/>
            <person name="Lind A.E."/>
            <person name="van Eijk R."/>
            <person name="Schleper C."/>
            <person name="Guy L."/>
            <person name="Ettema T.J."/>
        </authorList>
    </citation>
    <scope>NUCLEOTIDE SEQUENCE</scope>
</reference>
<accession>A0A0F9SSY0</accession>
<sequence>MGHLKKKVGFSTHMKIDEALDEVFEEYGFENRMRLLDQAIKEN</sequence>
<protein>
    <submittedName>
        <fullName evidence="1">Uncharacterized protein</fullName>
    </submittedName>
</protein>
<dbReference type="EMBL" id="LAZR01000518">
    <property type="protein sequence ID" value="KKN65687.1"/>
    <property type="molecule type" value="Genomic_DNA"/>
</dbReference>
<dbReference type="AlphaFoldDB" id="A0A0F9SSY0"/>
<comment type="caution">
    <text evidence="1">The sequence shown here is derived from an EMBL/GenBank/DDBJ whole genome shotgun (WGS) entry which is preliminary data.</text>
</comment>
<organism evidence="1">
    <name type="scientific">marine sediment metagenome</name>
    <dbReference type="NCBI Taxonomy" id="412755"/>
    <lineage>
        <taxon>unclassified sequences</taxon>
        <taxon>metagenomes</taxon>
        <taxon>ecological metagenomes</taxon>
    </lineage>
</organism>